<dbReference type="EMBL" id="VSRR010000001">
    <property type="protein sequence ID" value="MPC07457.1"/>
    <property type="molecule type" value="Genomic_DNA"/>
</dbReference>
<organism evidence="2 3">
    <name type="scientific">Portunus trituberculatus</name>
    <name type="common">Swimming crab</name>
    <name type="synonym">Neptunus trituberculatus</name>
    <dbReference type="NCBI Taxonomy" id="210409"/>
    <lineage>
        <taxon>Eukaryota</taxon>
        <taxon>Metazoa</taxon>
        <taxon>Ecdysozoa</taxon>
        <taxon>Arthropoda</taxon>
        <taxon>Crustacea</taxon>
        <taxon>Multicrustacea</taxon>
        <taxon>Malacostraca</taxon>
        <taxon>Eumalacostraca</taxon>
        <taxon>Eucarida</taxon>
        <taxon>Decapoda</taxon>
        <taxon>Pleocyemata</taxon>
        <taxon>Brachyura</taxon>
        <taxon>Eubrachyura</taxon>
        <taxon>Portunoidea</taxon>
        <taxon>Portunidae</taxon>
        <taxon>Portuninae</taxon>
        <taxon>Portunus</taxon>
    </lineage>
</organism>
<proteinExistence type="predicted"/>
<name>A0A5B7CDH7_PORTR</name>
<evidence type="ECO:0000313" key="2">
    <source>
        <dbReference type="EMBL" id="MPC07457.1"/>
    </source>
</evidence>
<sequence>MGLWTGIYFLPKHVHLQVRKTCTGHYTDVRVRRQDTYRGGTGRLQASSEGGRRISPMPPPLRKPWFSVVTMHMMSVEQASSFASSTSAMTSFVMLSTTNGDEN</sequence>
<evidence type="ECO:0000256" key="1">
    <source>
        <dbReference type="SAM" id="MobiDB-lite"/>
    </source>
</evidence>
<keyword evidence="3" id="KW-1185">Reference proteome</keyword>
<comment type="caution">
    <text evidence="2">The sequence shown here is derived from an EMBL/GenBank/DDBJ whole genome shotgun (WGS) entry which is preliminary data.</text>
</comment>
<evidence type="ECO:0000313" key="3">
    <source>
        <dbReference type="Proteomes" id="UP000324222"/>
    </source>
</evidence>
<dbReference type="AlphaFoldDB" id="A0A5B7CDH7"/>
<dbReference type="Proteomes" id="UP000324222">
    <property type="component" value="Unassembled WGS sequence"/>
</dbReference>
<gene>
    <name evidence="2" type="ORF">E2C01_000019</name>
</gene>
<accession>A0A5B7CDH7</accession>
<protein>
    <submittedName>
        <fullName evidence="2">Uncharacterized protein</fullName>
    </submittedName>
</protein>
<reference evidence="2 3" key="1">
    <citation type="submission" date="2019-05" db="EMBL/GenBank/DDBJ databases">
        <title>Another draft genome of Portunus trituberculatus and its Hox gene families provides insights of decapod evolution.</title>
        <authorList>
            <person name="Jeong J.-H."/>
            <person name="Song I."/>
            <person name="Kim S."/>
            <person name="Choi T."/>
            <person name="Kim D."/>
            <person name="Ryu S."/>
            <person name="Kim W."/>
        </authorList>
    </citation>
    <scope>NUCLEOTIDE SEQUENCE [LARGE SCALE GENOMIC DNA]</scope>
    <source>
        <tissue evidence="2">Muscle</tissue>
    </source>
</reference>
<feature type="region of interest" description="Disordered" evidence="1">
    <location>
        <begin position="37"/>
        <end position="59"/>
    </location>
</feature>